<dbReference type="Gene3D" id="2.60.120.370">
    <property type="entry name" value="YhcH/YjgK/YiaL"/>
    <property type="match status" value="1"/>
</dbReference>
<dbReference type="EMBL" id="JABTXY010000023">
    <property type="protein sequence ID" value="NYV42213.1"/>
    <property type="molecule type" value="Genomic_DNA"/>
</dbReference>
<dbReference type="Proteomes" id="UP000548673">
    <property type="component" value="Unassembled WGS sequence"/>
</dbReference>
<dbReference type="NCBIfam" id="TIGR00022">
    <property type="entry name" value="YhcH/YjgK/YiaL family protein"/>
    <property type="match status" value="1"/>
</dbReference>
<dbReference type="RefSeq" id="WP_007888184.1">
    <property type="nucleotide sequence ID" value="NZ_CP011047.1"/>
</dbReference>
<evidence type="ECO:0000313" key="2">
    <source>
        <dbReference type="Proteomes" id="UP000548673"/>
    </source>
</evidence>
<dbReference type="GO" id="GO:0005829">
    <property type="term" value="C:cytosol"/>
    <property type="evidence" value="ECO:0007669"/>
    <property type="project" value="TreeGrafter"/>
</dbReference>
<dbReference type="AlphaFoldDB" id="A0A7V7RCP0"/>
<dbReference type="InterPro" id="IPR049827">
    <property type="entry name" value="NanQ"/>
</dbReference>
<evidence type="ECO:0000313" key="1">
    <source>
        <dbReference type="EMBL" id="NYV42213.1"/>
    </source>
</evidence>
<organism evidence="1 2">
    <name type="scientific">Cronobacter sakazakii</name>
    <name type="common">Enterobacter sakazakii</name>
    <dbReference type="NCBI Taxonomy" id="28141"/>
    <lineage>
        <taxon>Bacteria</taxon>
        <taxon>Pseudomonadati</taxon>
        <taxon>Pseudomonadota</taxon>
        <taxon>Gammaproteobacteria</taxon>
        <taxon>Enterobacterales</taxon>
        <taxon>Enterobacteriaceae</taxon>
        <taxon>Cronobacter</taxon>
    </lineage>
</organism>
<dbReference type="NCBIfam" id="NF040884">
    <property type="entry name" value="acetylneur_anom"/>
    <property type="match status" value="1"/>
</dbReference>
<accession>A0A7V7RCP0</accession>
<reference evidence="1 2" key="1">
    <citation type="submission" date="2020-05" db="EMBL/GenBank/DDBJ databases">
        <title>The draft genome of Cronobacter sakazakii strain 145005.</title>
        <authorList>
            <person name="Yang J."/>
            <person name="Liu L."/>
            <person name="Feng Y."/>
            <person name="Zong Z."/>
        </authorList>
    </citation>
    <scope>NUCLEOTIDE SEQUENCE [LARGE SCALE GENOMIC DNA]</scope>
    <source>
        <strain evidence="1 2">145005</strain>
    </source>
</reference>
<proteinExistence type="predicted"/>
<dbReference type="PANTHER" id="PTHR34986">
    <property type="entry name" value="EVOLVED BETA-GALACTOSIDASE SUBUNIT BETA"/>
    <property type="match status" value="1"/>
</dbReference>
<protein>
    <submittedName>
        <fullName evidence="1">YhcH/YjgK/YiaL family protein</fullName>
    </submittedName>
</protein>
<dbReference type="Pfam" id="PF04074">
    <property type="entry name" value="DUF386"/>
    <property type="match status" value="1"/>
</dbReference>
<dbReference type="InterPro" id="IPR037012">
    <property type="entry name" value="NanQ/TabA/YiaL_sf"/>
</dbReference>
<gene>
    <name evidence="1" type="ORF">HRR37_07450</name>
</gene>
<sequence>MITGHIKNVDAAGLPPVMIDAIMQALESHPANKAPGSYVLGERLLMNVMCFTTQAAQEKRAELHQDYIDIQILLEGQEQVRYGLAGSARECGERHEAEDYQLCARIEAEQTIIMEPGMFIVFMPGEPHKPGCSIRQPAEIKKVVLKLHRSALQA</sequence>
<dbReference type="SUPFAM" id="SSF51197">
    <property type="entry name" value="Clavaminate synthase-like"/>
    <property type="match status" value="1"/>
</dbReference>
<comment type="caution">
    <text evidence="1">The sequence shown here is derived from an EMBL/GenBank/DDBJ whole genome shotgun (WGS) entry which is preliminary data.</text>
</comment>
<dbReference type="PANTHER" id="PTHR34986:SF5">
    <property type="entry name" value="N-ACETYLNEURAMINATE ANOMERASE NANQ"/>
    <property type="match status" value="1"/>
</dbReference>
<dbReference type="KEGG" id="csj:CSK29544_00586"/>
<name>A0A7V7RCP0_CROSK</name>
<dbReference type="GeneID" id="56732265"/>
<dbReference type="InterPro" id="IPR004375">
    <property type="entry name" value="NanQ/TabA/YiaL"/>
</dbReference>